<dbReference type="KEGG" id="dfa:DFA_03595"/>
<sequence length="618" mass="71940">MYQVKKFFPTPYLVEGLRVHRYDHWHTANQMLEHGHVGLLLDKINRGIVVPFQGNQAIELICEKVTDYDMFMQFYNLKRKSFLSKHLVSCAIKGGNIRIVTTLLDQVDPITLCTDNAYVVAVYSGRLDVLKLLVKRKVSYFATDVDRILIRDAIDAMEAFDFLKKSKQFKKTIPNAKKAELYNVKSSEPHFDTFIKYPDFLKRHPHMLDNIPYLTEYIRLLQCGLHVLCVKHELADPKINIQDLLNLDQFDSQLSQHVKPALVQYASLEDMPTIIRSLNFTALGYRQIFEAAAARQDEDAHLVVKLLHDSGMAIPNYWNGYKVGSQKTWDYVSPFLSPRCIPQFLPDTSVRRDTTKRIVEVICVCMSLETLRSNNQYSVSDCLYRAIANASVQSLEFVKAILQDPKYYRAVEMDLTKIASSGSILMIDYFKSLYPHLYKDHDQVLALVKSGQVDMLKHYITMQPKLKDLLQSGLITRKDIKDIMTGDHYEMFLYLLKKGYLEYYNGLQSTNSYRCNPTWNGIIIFAKNCHNRKETEEDEKEEEVEVREEEEKEEEEEEDDEDEEVEVEVQESEEEEKESKKIQPKRKKPAEKKKESKSNNTTRTTKKKIEQPKKKSKK</sequence>
<dbReference type="GeneID" id="14877455"/>
<feature type="compositionally biased region" description="Basic residues" evidence="1">
    <location>
        <begin position="582"/>
        <end position="591"/>
    </location>
</feature>
<dbReference type="AlphaFoldDB" id="F4PI63"/>
<proteinExistence type="predicted"/>
<dbReference type="STRING" id="1054147.F4PI63"/>
<gene>
    <name evidence="2" type="ORF">DFA_03595</name>
</gene>
<organism evidence="2 3">
    <name type="scientific">Cavenderia fasciculata</name>
    <name type="common">Slime mold</name>
    <name type="synonym">Dictyostelium fasciculatum</name>
    <dbReference type="NCBI Taxonomy" id="261658"/>
    <lineage>
        <taxon>Eukaryota</taxon>
        <taxon>Amoebozoa</taxon>
        <taxon>Evosea</taxon>
        <taxon>Eumycetozoa</taxon>
        <taxon>Dictyostelia</taxon>
        <taxon>Acytosteliales</taxon>
        <taxon>Cavenderiaceae</taxon>
        <taxon>Cavenderia</taxon>
    </lineage>
</organism>
<dbReference type="RefSeq" id="XP_004363197.1">
    <property type="nucleotide sequence ID" value="XM_004363140.1"/>
</dbReference>
<dbReference type="EMBL" id="GL883006">
    <property type="protein sequence ID" value="EGG25346.1"/>
    <property type="molecule type" value="Genomic_DNA"/>
</dbReference>
<accession>F4PI63</accession>
<dbReference type="OrthoDB" id="24005at2759"/>
<feature type="region of interest" description="Disordered" evidence="1">
    <location>
        <begin position="532"/>
        <end position="618"/>
    </location>
</feature>
<name>F4PI63_CACFS</name>
<evidence type="ECO:0000313" key="2">
    <source>
        <dbReference type="EMBL" id="EGG25346.1"/>
    </source>
</evidence>
<feature type="compositionally biased region" description="Basic and acidic residues" evidence="1">
    <location>
        <begin position="607"/>
        <end position="618"/>
    </location>
</feature>
<protein>
    <recommendedName>
        <fullName evidence="4">Ankyrin repeat-containing protein</fullName>
    </recommendedName>
</protein>
<feature type="compositionally biased region" description="Acidic residues" evidence="1">
    <location>
        <begin position="536"/>
        <end position="576"/>
    </location>
</feature>
<evidence type="ECO:0000256" key="1">
    <source>
        <dbReference type="SAM" id="MobiDB-lite"/>
    </source>
</evidence>
<evidence type="ECO:0000313" key="3">
    <source>
        <dbReference type="Proteomes" id="UP000007797"/>
    </source>
</evidence>
<reference evidence="3" key="1">
    <citation type="journal article" date="2011" name="Genome Res.">
        <title>Phylogeny-wide analysis of social amoeba genomes highlights ancient origins for complex intercellular communication.</title>
        <authorList>
            <person name="Heidel A.J."/>
            <person name="Lawal H.M."/>
            <person name="Felder M."/>
            <person name="Schilde C."/>
            <person name="Helps N.R."/>
            <person name="Tunggal B."/>
            <person name="Rivero F."/>
            <person name="John U."/>
            <person name="Schleicher M."/>
            <person name="Eichinger L."/>
            <person name="Platzer M."/>
            <person name="Noegel A.A."/>
            <person name="Schaap P."/>
            <person name="Gloeckner G."/>
        </authorList>
    </citation>
    <scope>NUCLEOTIDE SEQUENCE [LARGE SCALE GENOMIC DNA]</scope>
    <source>
        <strain evidence="3">SH3</strain>
    </source>
</reference>
<keyword evidence="3" id="KW-1185">Reference proteome</keyword>
<dbReference type="SUPFAM" id="SSF140860">
    <property type="entry name" value="Pseudo ankyrin repeat-like"/>
    <property type="match status" value="1"/>
</dbReference>
<evidence type="ECO:0008006" key="4">
    <source>
        <dbReference type="Google" id="ProtNLM"/>
    </source>
</evidence>
<dbReference type="Proteomes" id="UP000007797">
    <property type="component" value="Unassembled WGS sequence"/>
</dbReference>